<feature type="domain" description="UBC core" evidence="2">
    <location>
        <begin position="5"/>
        <end position="152"/>
    </location>
</feature>
<comment type="caution">
    <text evidence="3">The sequence shown here is derived from an EMBL/GenBank/DDBJ whole genome shotgun (WGS) entry which is preliminary data.</text>
</comment>
<dbReference type="Gene3D" id="3.10.110.10">
    <property type="entry name" value="Ubiquitin Conjugating Enzyme"/>
    <property type="match status" value="1"/>
</dbReference>
<gene>
    <name evidence="3" type="ORF">GGI25_001564</name>
</gene>
<sequence>MLTALSTKRLMRELNQLIKNPPSSHVRLLSHETLDKWKIQIIGADETLYADEKYILQFKFPNDYPLESPEVVFVGDCVPVHPHIYSNGHICLSILYQQWSPALTAEAVCISILSMLSSCTQKKPPKRDAIYVKRTKTASPKKTSWRFDDDNV</sequence>
<dbReference type="InterPro" id="IPR050113">
    <property type="entry name" value="Ub_conjugating_enzyme"/>
</dbReference>
<dbReference type="PROSITE" id="PS50127">
    <property type="entry name" value="UBC_2"/>
    <property type="match status" value="1"/>
</dbReference>
<protein>
    <recommendedName>
        <fullName evidence="2">UBC core domain-containing protein</fullName>
    </recommendedName>
</protein>
<dbReference type="InterPro" id="IPR000608">
    <property type="entry name" value="UBC"/>
</dbReference>
<dbReference type="OrthoDB" id="406833at2759"/>
<dbReference type="AlphaFoldDB" id="A0A9W8GCH3"/>
<dbReference type="PANTHER" id="PTHR24067">
    <property type="entry name" value="UBIQUITIN-CONJUGATING ENZYME E2"/>
    <property type="match status" value="1"/>
</dbReference>
<accession>A0A9W8GCH3</accession>
<proteinExistence type="predicted"/>
<dbReference type="Pfam" id="PF00179">
    <property type="entry name" value="UQ_con"/>
    <property type="match status" value="1"/>
</dbReference>
<organism evidence="3 4">
    <name type="scientific">Coemansia spiralis</name>
    <dbReference type="NCBI Taxonomy" id="417178"/>
    <lineage>
        <taxon>Eukaryota</taxon>
        <taxon>Fungi</taxon>
        <taxon>Fungi incertae sedis</taxon>
        <taxon>Zoopagomycota</taxon>
        <taxon>Kickxellomycotina</taxon>
        <taxon>Kickxellomycetes</taxon>
        <taxon>Kickxellales</taxon>
        <taxon>Kickxellaceae</taxon>
        <taxon>Coemansia</taxon>
    </lineage>
</organism>
<dbReference type="FunFam" id="3.10.110.10:FF:000072">
    <property type="entry name" value="Ubiquitin-conjugating enzyme E2 W"/>
    <property type="match status" value="1"/>
</dbReference>
<dbReference type="SUPFAM" id="SSF54495">
    <property type="entry name" value="UBC-like"/>
    <property type="match status" value="1"/>
</dbReference>
<evidence type="ECO:0000313" key="3">
    <source>
        <dbReference type="EMBL" id="KAJ2679429.1"/>
    </source>
</evidence>
<reference evidence="3" key="1">
    <citation type="submission" date="2022-07" db="EMBL/GenBank/DDBJ databases">
        <title>Phylogenomic reconstructions and comparative analyses of Kickxellomycotina fungi.</title>
        <authorList>
            <person name="Reynolds N.K."/>
            <person name="Stajich J.E."/>
            <person name="Barry K."/>
            <person name="Grigoriev I.V."/>
            <person name="Crous P."/>
            <person name="Smith M.E."/>
        </authorList>
    </citation>
    <scope>NUCLEOTIDE SEQUENCE</scope>
    <source>
        <strain evidence="3">NRRL 3115</strain>
    </source>
</reference>
<keyword evidence="1" id="KW-0833">Ubl conjugation pathway</keyword>
<dbReference type="InterPro" id="IPR016135">
    <property type="entry name" value="UBQ-conjugating_enzyme/RWD"/>
</dbReference>
<dbReference type="CDD" id="cd23808">
    <property type="entry name" value="UBCc_UBE2W"/>
    <property type="match status" value="1"/>
</dbReference>
<dbReference type="SMART" id="SM00212">
    <property type="entry name" value="UBCc"/>
    <property type="match status" value="1"/>
</dbReference>
<evidence type="ECO:0000313" key="4">
    <source>
        <dbReference type="Proteomes" id="UP001151518"/>
    </source>
</evidence>
<evidence type="ECO:0000259" key="2">
    <source>
        <dbReference type="PROSITE" id="PS50127"/>
    </source>
</evidence>
<dbReference type="EMBL" id="JANBTW010000012">
    <property type="protein sequence ID" value="KAJ2679429.1"/>
    <property type="molecule type" value="Genomic_DNA"/>
</dbReference>
<evidence type="ECO:0000256" key="1">
    <source>
        <dbReference type="ARBA" id="ARBA00022786"/>
    </source>
</evidence>
<name>A0A9W8GCH3_9FUNG</name>
<dbReference type="Proteomes" id="UP001151518">
    <property type="component" value="Unassembled WGS sequence"/>
</dbReference>